<evidence type="ECO:0000256" key="1">
    <source>
        <dbReference type="SAM" id="MobiDB-lite"/>
    </source>
</evidence>
<organism evidence="2 3">
    <name type="scientific">Candida boidinii</name>
    <name type="common">Yeast</name>
    <dbReference type="NCBI Taxonomy" id="5477"/>
    <lineage>
        <taxon>Eukaryota</taxon>
        <taxon>Fungi</taxon>
        <taxon>Dikarya</taxon>
        <taxon>Ascomycota</taxon>
        <taxon>Saccharomycotina</taxon>
        <taxon>Pichiomycetes</taxon>
        <taxon>Pichiales</taxon>
        <taxon>Pichiaceae</taxon>
        <taxon>Ogataea</taxon>
        <taxon>Ogataea/Candida clade</taxon>
    </lineage>
</organism>
<evidence type="ECO:0000313" key="2">
    <source>
        <dbReference type="EMBL" id="GME79392.1"/>
    </source>
</evidence>
<protein>
    <submittedName>
        <fullName evidence="2">Unnamed protein product</fullName>
    </submittedName>
</protein>
<sequence length="298" mass="34355">MKSMGRYLNQNEANDENKSKAKDEIESIKDHLISLNDKYMNEINELNLEKSKIDMYDIEFIKELNEEKYYLSGVIINELESYMLKKNSGKASNEDNEYEEDGEHGEHGEDGEDGEGGEFNWWQYNVELNRNNSDFNFKRVKFNDIKLRISEYTNKLFDDGLILVYVKESKLNSMEPKPTNVNLMNFINSDSNCVFETLDNLNVLNDEEATPNKSTANANTTNSANNQDSDYEMLSPSPRLEQMDPSDIPDQDQVDVVTNQGDEKEGVIKLKDSPVLQNSEIKINNDNEHDGFEERLIL</sequence>
<feature type="compositionally biased region" description="Low complexity" evidence="1">
    <location>
        <begin position="211"/>
        <end position="226"/>
    </location>
</feature>
<feature type="region of interest" description="Disordered" evidence="1">
    <location>
        <begin position="1"/>
        <end position="22"/>
    </location>
</feature>
<dbReference type="EMBL" id="BSXN01003505">
    <property type="protein sequence ID" value="GME79392.1"/>
    <property type="molecule type" value="Genomic_DNA"/>
</dbReference>
<name>A0A9W6T5C8_CANBO</name>
<accession>A0A9W6T5C8</accession>
<feature type="region of interest" description="Disordered" evidence="1">
    <location>
        <begin position="209"/>
        <end position="253"/>
    </location>
</feature>
<feature type="compositionally biased region" description="Acidic residues" evidence="1">
    <location>
        <begin position="94"/>
        <end position="116"/>
    </location>
</feature>
<evidence type="ECO:0000313" key="3">
    <source>
        <dbReference type="Proteomes" id="UP001165120"/>
    </source>
</evidence>
<gene>
    <name evidence="2" type="ORF">Cboi02_000610800</name>
</gene>
<dbReference type="Proteomes" id="UP001165120">
    <property type="component" value="Unassembled WGS sequence"/>
</dbReference>
<feature type="region of interest" description="Disordered" evidence="1">
    <location>
        <begin position="88"/>
        <end position="116"/>
    </location>
</feature>
<keyword evidence="3" id="KW-1185">Reference proteome</keyword>
<proteinExistence type="predicted"/>
<reference evidence="2" key="1">
    <citation type="submission" date="2023-04" db="EMBL/GenBank/DDBJ databases">
        <title>Candida boidinii NBRC 10035.</title>
        <authorList>
            <person name="Ichikawa N."/>
            <person name="Sato H."/>
            <person name="Tonouchi N."/>
        </authorList>
    </citation>
    <scope>NUCLEOTIDE SEQUENCE</scope>
    <source>
        <strain evidence="2">NBRC 10035</strain>
    </source>
</reference>
<comment type="caution">
    <text evidence="2">The sequence shown here is derived from an EMBL/GenBank/DDBJ whole genome shotgun (WGS) entry which is preliminary data.</text>
</comment>
<dbReference type="AlphaFoldDB" id="A0A9W6T5C8"/>